<organism evidence="1">
    <name type="scientific">marine sediment metagenome</name>
    <dbReference type="NCBI Taxonomy" id="412755"/>
    <lineage>
        <taxon>unclassified sequences</taxon>
        <taxon>metagenomes</taxon>
        <taxon>ecological metagenomes</taxon>
    </lineage>
</organism>
<dbReference type="AlphaFoldDB" id="A0A0F9UM97"/>
<evidence type="ECO:0008006" key="2">
    <source>
        <dbReference type="Google" id="ProtNLM"/>
    </source>
</evidence>
<evidence type="ECO:0000313" key="1">
    <source>
        <dbReference type="EMBL" id="KKN88637.1"/>
    </source>
</evidence>
<proteinExistence type="predicted"/>
<accession>A0A0F9UM97</accession>
<dbReference type="SUPFAM" id="SSF55166">
    <property type="entry name" value="Hedgehog/DD-peptidase"/>
    <property type="match status" value="1"/>
</dbReference>
<dbReference type="InterPro" id="IPR009045">
    <property type="entry name" value="Zn_M74/Hedgehog-like"/>
</dbReference>
<comment type="caution">
    <text evidence="1">The sequence shown here is derived from an EMBL/GenBank/DDBJ whole genome shotgun (WGS) entry which is preliminary data.</text>
</comment>
<gene>
    <name evidence="1" type="ORF">LCGC14_0245280</name>
</gene>
<reference evidence="1" key="1">
    <citation type="journal article" date="2015" name="Nature">
        <title>Complex archaea that bridge the gap between prokaryotes and eukaryotes.</title>
        <authorList>
            <person name="Spang A."/>
            <person name="Saw J.H."/>
            <person name="Jorgensen S.L."/>
            <person name="Zaremba-Niedzwiedzka K."/>
            <person name="Martijn J."/>
            <person name="Lind A.E."/>
            <person name="van Eijk R."/>
            <person name="Schleper C."/>
            <person name="Guy L."/>
            <person name="Ettema T.J."/>
        </authorList>
    </citation>
    <scope>NUCLEOTIDE SEQUENCE</scope>
</reference>
<sequence>MKVSKNFDLREFVSPGVYRKWGDSSIWFLDQRVITLAQFIRDRFNYSGMICNWHWWYKGCGFQKYQYSGFRSPSCTIGAKLGQHRFGRGLDYKMMGKPNNGADELREDIEGHFSMYKERGLTTIEHRNFAPTWCHMDTRWTGIDELFIVKP</sequence>
<dbReference type="EMBL" id="LAZR01000126">
    <property type="protein sequence ID" value="KKN88637.1"/>
    <property type="molecule type" value="Genomic_DNA"/>
</dbReference>
<name>A0A0F9UM97_9ZZZZ</name>
<protein>
    <recommendedName>
        <fullName evidence="2">Peptidase M15A C-terminal domain-containing protein</fullName>
    </recommendedName>
</protein>